<gene>
    <name evidence="1" type="ORF">IAA31_02265</name>
</gene>
<dbReference type="EMBL" id="JAHLFG010000027">
    <property type="protein sequence ID" value="MBU3826303.1"/>
    <property type="molecule type" value="Genomic_DNA"/>
</dbReference>
<evidence type="ECO:0000313" key="2">
    <source>
        <dbReference type="Proteomes" id="UP000824150"/>
    </source>
</evidence>
<sequence>MNLNDIDAYDLLKPENSQVIKEVADEVAQIEFSLRRALDRGVSPQEFDTLNAQYIAAQTAGEIIASLRS</sequence>
<name>A0A9E2KNA4_9GAMM</name>
<dbReference type="Gene3D" id="1.20.5.420">
    <property type="entry name" value="Immunoglobulin FC, subunit C"/>
    <property type="match status" value="1"/>
</dbReference>
<dbReference type="AlphaFoldDB" id="A0A9E2KNA4"/>
<evidence type="ECO:0000313" key="1">
    <source>
        <dbReference type="EMBL" id="MBU3826303.1"/>
    </source>
</evidence>
<dbReference type="Proteomes" id="UP000824150">
    <property type="component" value="Unassembled WGS sequence"/>
</dbReference>
<reference evidence="1" key="2">
    <citation type="submission" date="2021-04" db="EMBL/GenBank/DDBJ databases">
        <authorList>
            <person name="Gilroy R."/>
        </authorList>
    </citation>
    <scope>NUCLEOTIDE SEQUENCE</scope>
    <source>
        <strain evidence="1">687</strain>
    </source>
</reference>
<organism evidence="1 2">
    <name type="scientific">Candidatus Anaerobiospirillum merdipullorum</name>
    <dbReference type="NCBI Taxonomy" id="2838450"/>
    <lineage>
        <taxon>Bacteria</taxon>
        <taxon>Pseudomonadati</taxon>
        <taxon>Pseudomonadota</taxon>
        <taxon>Gammaproteobacteria</taxon>
        <taxon>Aeromonadales</taxon>
        <taxon>Succinivibrionaceae</taxon>
        <taxon>Anaerobiospirillum</taxon>
    </lineage>
</organism>
<accession>A0A9E2KNA4</accession>
<reference evidence="1" key="1">
    <citation type="journal article" date="2021" name="PeerJ">
        <title>Extensive microbial diversity within the chicken gut microbiome revealed by metagenomics and culture.</title>
        <authorList>
            <person name="Gilroy R."/>
            <person name="Ravi A."/>
            <person name="Getino M."/>
            <person name="Pursley I."/>
            <person name="Horton D.L."/>
            <person name="Alikhan N.F."/>
            <person name="Baker D."/>
            <person name="Gharbi K."/>
            <person name="Hall N."/>
            <person name="Watson M."/>
            <person name="Adriaenssens E.M."/>
            <person name="Foster-Nyarko E."/>
            <person name="Jarju S."/>
            <person name="Secka A."/>
            <person name="Antonio M."/>
            <person name="Oren A."/>
            <person name="Chaudhuri R.R."/>
            <person name="La Ragione R."/>
            <person name="Hildebrand F."/>
            <person name="Pallen M.J."/>
        </authorList>
    </citation>
    <scope>NUCLEOTIDE SEQUENCE</scope>
    <source>
        <strain evidence="1">687</strain>
    </source>
</reference>
<proteinExistence type="predicted"/>
<protein>
    <submittedName>
        <fullName evidence="1">EscE/YscE/SsaE family type III secretion system needle protein co-chaperone</fullName>
    </submittedName>
</protein>
<comment type="caution">
    <text evidence="1">The sequence shown here is derived from an EMBL/GenBank/DDBJ whole genome shotgun (WGS) entry which is preliminary data.</text>
</comment>